<protein>
    <submittedName>
        <fullName evidence="2">Uncharacterized protein</fullName>
    </submittedName>
</protein>
<reference evidence="2" key="1">
    <citation type="submission" date="2021-07" db="EMBL/GenBank/DDBJ databases">
        <title>Characterization of violacein-producing bacteria and related species.</title>
        <authorList>
            <person name="Wilson H.S."/>
            <person name="De Leon M.E."/>
        </authorList>
    </citation>
    <scope>NUCLEOTIDE SEQUENCE</scope>
    <source>
        <strain evidence="2">HSC-15S17</strain>
    </source>
</reference>
<feature type="transmembrane region" description="Helical" evidence="1">
    <location>
        <begin position="26"/>
        <end position="48"/>
    </location>
</feature>
<keyword evidence="1" id="KW-1133">Transmembrane helix</keyword>
<evidence type="ECO:0000256" key="1">
    <source>
        <dbReference type="SAM" id="Phobius"/>
    </source>
</evidence>
<organism evidence="2 3">
    <name type="scientific">Duganella violaceipulchra</name>
    <dbReference type="NCBI Taxonomy" id="2849652"/>
    <lineage>
        <taxon>Bacteria</taxon>
        <taxon>Pseudomonadati</taxon>
        <taxon>Pseudomonadota</taxon>
        <taxon>Betaproteobacteria</taxon>
        <taxon>Burkholderiales</taxon>
        <taxon>Oxalobacteraceae</taxon>
        <taxon>Telluria group</taxon>
        <taxon>Duganella</taxon>
    </lineage>
</organism>
<sequence length="73" mass="7848">MLSSLAVFLLSGVVSANKYGFPHRAIPVQSFFDVLPLVNLVVLIVLAFKHVGARQQARWLEVAVGAAKASISE</sequence>
<evidence type="ECO:0000313" key="3">
    <source>
        <dbReference type="Proteomes" id="UP001155901"/>
    </source>
</evidence>
<evidence type="ECO:0000313" key="2">
    <source>
        <dbReference type="EMBL" id="MBV6325378.1"/>
    </source>
</evidence>
<comment type="caution">
    <text evidence="2">The sequence shown here is derived from an EMBL/GenBank/DDBJ whole genome shotgun (WGS) entry which is preliminary data.</text>
</comment>
<accession>A0AA41L4J5</accession>
<keyword evidence="1" id="KW-0812">Transmembrane</keyword>
<keyword evidence="1" id="KW-0472">Membrane</keyword>
<dbReference type="AlphaFoldDB" id="A0AA41L4J5"/>
<dbReference type="Proteomes" id="UP001155901">
    <property type="component" value="Unassembled WGS sequence"/>
</dbReference>
<proteinExistence type="predicted"/>
<dbReference type="EMBL" id="JAHTGR010000030">
    <property type="protein sequence ID" value="MBV6325378.1"/>
    <property type="molecule type" value="Genomic_DNA"/>
</dbReference>
<gene>
    <name evidence="2" type="ORF">KVP70_31140</name>
</gene>
<name>A0AA41L4J5_9BURK</name>